<evidence type="ECO:0000313" key="1">
    <source>
        <dbReference type="EMBL" id="TSP10975.1"/>
    </source>
</evidence>
<reference evidence="1 2" key="1">
    <citation type="submission" date="2019-05" db="EMBL/GenBank/DDBJ databases">
        <title>Whole genome sequence analysis of Cupriavidus campinensis S14E4C strain.</title>
        <authorList>
            <person name="Abbaszade G."/>
            <person name="Szabo A."/>
            <person name="Toumi M."/>
            <person name="Toth E."/>
        </authorList>
    </citation>
    <scope>NUCLEOTIDE SEQUENCE [LARGE SCALE GENOMIC DNA]</scope>
    <source>
        <strain evidence="1 2">S14E4C</strain>
    </source>
</reference>
<protein>
    <submittedName>
        <fullName evidence="1">Uncharacterized protein</fullName>
    </submittedName>
</protein>
<sequence>MQDVEGMFVPEDRREEQARVFGKFQTHDACVNICFDPGRVALPTGPGVIRASGKLWIGERTSTLTLLVTKYQYVDAPLQRRDPGPTTCAH</sequence>
<dbReference type="RefSeq" id="WP_144200120.1">
    <property type="nucleotide sequence ID" value="NZ_CAJPVH010000008.1"/>
</dbReference>
<name>A0ABY3EJ69_9BURK</name>
<dbReference type="Proteomes" id="UP000318943">
    <property type="component" value="Unassembled WGS sequence"/>
</dbReference>
<dbReference type="EMBL" id="VCIZ01000012">
    <property type="protein sequence ID" value="TSP10975.1"/>
    <property type="molecule type" value="Genomic_DNA"/>
</dbReference>
<comment type="caution">
    <text evidence="1">The sequence shown here is derived from an EMBL/GenBank/DDBJ whole genome shotgun (WGS) entry which is preliminary data.</text>
</comment>
<accession>A0ABY3EJ69</accession>
<evidence type="ECO:0000313" key="2">
    <source>
        <dbReference type="Proteomes" id="UP000318943"/>
    </source>
</evidence>
<gene>
    <name evidence="1" type="ORF">FGG12_19115</name>
</gene>
<proteinExistence type="predicted"/>
<organism evidence="1 2">
    <name type="scientific">Cupriavidus campinensis</name>
    <dbReference type="NCBI Taxonomy" id="151783"/>
    <lineage>
        <taxon>Bacteria</taxon>
        <taxon>Pseudomonadati</taxon>
        <taxon>Pseudomonadota</taxon>
        <taxon>Betaproteobacteria</taxon>
        <taxon>Burkholderiales</taxon>
        <taxon>Burkholderiaceae</taxon>
        <taxon>Cupriavidus</taxon>
    </lineage>
</organism>
<keyword evidence="2" id="KW-1185">Reference proteome</keyword>